<organism evidence="2 3">
    <name type="scientific">Sphingobium baderi LL03</name>
    <dbReference type="NCBI Taxonomy" id="1114964"/>
    <lineage>
        <taxon>Bacteria</taxon>
        <taxon>Pseudomonadati</taxon>
        <taxon>Pseudomonadota</taxon>
        <taxon>Alphaproteobacteria</taxon>
        <taxon>Sphingomonadales</taxon>
        <taxon>Sphingomonadaceae</taxon>
        <taxon>Sphingobium</taxon>
    </lineage>
</organism>
<dbReference type="PANTHER" id="PTHR34985">
    <property type="entry name" value="SLR0554 PROTEIN"/>
    <property type="match status" value="1"/>
</dbReference>
<dbReference type="PATRIC" id="fig|1114964.3.peg.159"/>
<dbReference type="eggNOG" id="COG5545">
    <property type="taxonomic scope" value="Bacteria"/>
</dbReference>
<dbReference type="InterPro" id="IPR007936">
    <property type="entry name" value="VapE-like_dom"/>
</dbReference>
<sequence length="405" mass="46004">MAEVHQLNAWRHHLDMGPQGPKKNLTNLMVHLRFLPGLGAQLRFNELTGNIEWKGRDLRDTDYIDIRLQIEQAGFEPKPQDVPMAVLRVAEDSAFNPVADYLNGLRWDGKKRVATWLPSIFDADDTDINRAFGKMFLISAVARALNPGAKVDTMLILEGEQGIRKSSAVAALFGEDFVMNGLPGFKGQEASLALQGKWAIDMGELGGFGKADIRTIKNFLTLTVDNYRPLWGRHYINRPRRIVFIGSTNEHDYLRDPTGARRFWPVYCRSVDLEKLITVRDQLWAEAVSLYSAGEKWWIDRGSDLDLAANEIQSERFQEDAWAPDIDAFINSPEVAMRGCVTASEVLKKLNVQVERRDASTEMRVTNHLTYRGWGKSRCLRHGLNVNWWFPPGQVPETRKGRKKG</sequence>
<feature type="domain" description="Virulence-associated protein E-like" evidence="1">
    <location>
        <begin position="102"/>
        <end position="315"/>
    </location>
</feature>
<accession>T0GQL6</accession>
<reference evidence="2 3" key="1">
    <citation type="journal article" date="2013" name="Genome Announc.">
        <title>Draft Genome Sequence of a Hexachlorocyclohexane-Degrading Bacterium, Sphingobium baderi Strain LL03T.</title>
        <authorList>
            <person name="Kaur J."/>
            <person name="Verma H."/>
            <person name="Tripathi C."/>
            <person name="Khurana J.P."/>
            <person name="Lal R."/>
        </authorList>
    </citation>
    <scope>NUCLEOTIDE SEQUENCE [LARGE SCALE GENOMIC DNA]</scope>
    <source>
        <strain evidence="2 3">LL03</strain>
    </source>
</reference>
<dbReference type="PANTHER" id="PTHR34985:SF1">
    <property type="entry name" value="SLR0554 PROTEIN"/>
    <property type="match status" value="1"/>
</dbReference>
<name>T0GQL6_9SPHN</name>
<dbReference type="Pfam" id="PF05272">
    <property type="entry name" value="VapE-like_dom"/>
    <property type="match status" value="1"/>
</dbReference>
<evidence type="ECO:0000313" key="3">
    <source>
        <dbReference type="Proteomes" id="UP000015524"/>
    </source>
</evidence>
<keyword evidence="3" id="KW-1185">Reference proteome</keyword>
<protein>
    <recommendedName>
        <fullName evidence="1">Virulence-associated protein E-like domain-containing protein</fullName>
    </recommendedName>
</protein>
<dbReference type="Proteomes" id="UP000015524">
    <property type="component" value="Unassembled WGS sequence"/>
</dbReference>
<proteinExistence type="predicted"/>
<evidence type="ECO:0000259" key="1">
    <source>
        <dbReference type="Pfam" id="PF05272"/>
    </source>
</evidence>
<dbReference type="AlphaFoldDB" id="T0GQL6"/>
<evidence type="ECO:0000313" key="2">
    <source>
        <dbReference type="EMBL" id="EQB06221.1"/>
    </source>
</evidence>
<gene>
    <name evidence="2" type="ORF">L485_00920</name>
</gene>
<dbReference type="EMBL" id="ATIB01000017">
    <property type="protein sequence ID" value="EQB06221.1"/>
    <property type="molecule type" value="Genomic_DNA"/>
</dbReference>
<comment type="caution">
    <text evidence="2">The sequence shown here is derived from an EMBL/GenBank/DDBJ whole genome shotgun (WGS) entry which is preliminary data.</text>
</comment>